<dbReference type="PANTHER" id="PTHR32114:SF2">
    <property type="entry name" value="ABC TRANSPORTER ABCH.3"/>
    <property type="match status" value="1"/>
</dbReference>
<dbReference type="GO" id="GO:0006302">
    <property type="term" value="P:double-strand break repair"/>
    <property type="evidence" value="ECO:0007669"/>
    <property type="project" value="InterPro"/>
</dbReference>
<name>B6G1C0_PEPHT</name>
<dbReference type="Pfam" id="PF13558">
    <property type="entry name" value="SbcC_Walker_B"/>
    <property type="match status" value="1"/>
</dbReference>
<accession>B6G1C0</accession>
<evidence type="ECO:0000313" key="5">
    <source>
        <dbReference type="EMBL" id="EEA84438.1"/>
    </source>
</evidence>
<feature type="coiled-coil region" evidence="4">
    <location>
        <begin position="430"/>
        <end position="558"/>
    </location>
</feature>
<evidence type="ECO:0000256" key="2">
    <source>
        <dbReference type="ARBA" id="ARBA00011322"/>
    </source>
</evidence>
<feature type="coiled-coil region" evidence="4">
    <location>
        <begin position="939"/>
        <end position="973"/>
    </location>
</feature>
<evidence type="ECO:0000256" key="3">
    <source>
        <dbReference type="ARBA" id="ARBA00013368"/>
    </source>
</evidence>
<organism evidence="5 6">
    <name type="scientific">Peptacetobacter hiranonis (strain DSM 13275 / JCM 10541 / KCTC 15199 / TO-931)</name>
    <name type="common">Clostridium hiranonis</name>
    <dbReference type="NCBI Taxonomy" id="500633"/>
    <lineage>
        <taxon>Bacteria</taxon>
        <taxon>Bacillati</taxon>
        <taxon>Bacillota</taxon>
        <taxon>Clostridia</taxon>
        <taxon>Peptostreptococcales</taxon>
        <taxon>Peptostreptococcaceae</taxon>
        <taxon>Peptacetobacter</taxon>
    </lineage>
</organism>
<comment type="similarity">
    <text evidence="1">Belongs to the SMC family. SbcC subfamily.</text>
</comment>
<comment type="subunit">
    <text evidence="2">Heterodimer of SbcC and SbcD.</text>
</comment>
<dbReference type="OrthoDB" id="9795626at2"/>
<proteinExistence type="inferred from homology"/>
<keyword evidence="6" id="KW-1185">Reference proteome</keyword>
<dbReference type="eggNOG" id="COG0419">
    <property type="taxonomic scope" value="Bacteria"/>
</dbReference>
<dbReference type="AlphaFoldDB" id="B6G1C0"/>
<dbReference type="GO" id="GO:0016887">
    <property type="term" value="F:ATP hydrolysis activity"/>
    <property type="evidence" value="ECO:0007669"/>
    <property type="project" value="InterPro"/>
</dbReference>
<dbReference type="RefSeq" id="WP_006440788.1">
    <property type="nucleotide sequence ID" value="NZ_DS995359.1"/>
</dbReference>
<protein>
    <recommendedName>
        <fullName evidence="3">Nuclease SbcCD subunit C</fullName>
    </recommendedName>
</protein>
<dbReference type="InterPro" id="IPR027417">
    <property type="entry name" value="P-loop_NTPase"/>
</dbReference>
<dbReference type="PANTHER" id="PTHR32114">
    <property type="entry name" value="ABC TRANSPORTER ABCH.3"/>
    <property type="match status" value="1"/>
</dbReference>
<feature type="coiled-coil region" evidence="4">
    <location>
        <begin position="215"/>
        <end position="319"/>
    </location>
</feature>
<evidence type="ECO:0000256" key="1">
    <source>
        <dbReference type="ARBA" id="ARBA00006930"/>
    </source>
</evidence>
<gene>
    <name evidence="5" type="ORF">CLOHIR_01926</name>
</gene>
<reference evidence="5 6" key="1">
    <citation type="submission" date="2008-09" db="EMBL/GenBank/DDBJ databases">
        <authorList>
            <person name="Fulton L."/>
            <person name="Clifton S."/>
            <person name="Fulton B."/>
            <person name="Xu J."/>
            <person name="Minx P."/>
            <person name="Pepin K.H."/>
            <person name="Johnson M."/>
            <person name="Thiruvilangam P."/>
            <person name="Bhonagiri V."/>
            <person name="Nash W.E."/>
            <person name="Mardis E.R."/>
            <person name="Wilson R.K."/>
        </authorList>
    </citation>
    <scope>NUCLEOTIDE SEQUENCE [LARGE SCALE GENOMIC DNA]</scope>
    <source>
        <strain evidence="5 6">DSM 13275</strain>
    </source>
</reference>
<dbReference type="HOGENOM" id="CLU_004785_1_2_9"/>
<evidence type="ECO:0000256" key="4">
    <source>
        <dbReference type="SAM" id="Coils"/>
    </source>
</evidence>
<comment type="caution">
    <text evidence="5">The sequence shown here is derived from an EMBL/GenBank/DDBJ whole genome shotgun (WGS) entry which is preliminary data.</text>
</comment>
<dbReference type="Gene3D" id="3.40.50.300">
    <property type="entry name" value="P-loop containing nucleotide triphosphate hydrolases"/>
    <property type="match status" value="2"/>
</dbReference>
<reference evidence="5 6" key="2">
    <citation type="submission" date="2008-10" db="EMBL/GenBank/DDBJ databases">
        <title>Draft genome sequence of Clostridium hiranonis (DSM 13275).</title>
        <authorList>
            <person name="Sudarsanam P."/>
            <person name="Ley R."/>
            <person name="Guruge J."/>
            <person name="Turnbaugh P.J."/>
            <person name="Mahowald M."/>
            <person name="Liep D."/>
            <person name="Gordon J."/>
        </authorList>
    </citation>
    <scope>NUCLEOTIDE SEQUENCE [LARGE SCALE GENOMIC DNA]</scope>
    <source>
        <strain evidence="5 6">DSM 13275</strain>
    </source>
</reference>
<evidence type="ECO:0000313" key="6">
    <source>
        <dbReference type="Proteomes" id="UP000003178"/>
    </source>
</evidence>
<dbReference type="Proteomes" id="UP000003178">
    <property type="component" value="Unassembled WGS sequence"/>
</dbReference>
<feature type="coiled-coil region" evidence="4">
    <location>
        <begin position="669"/>
        <end position="778"/>
    </location>
</feature>
<feature type="coiled-coil region" evidence="4">
    <location>
        <begin position="358"/>
        <end position="392"/>
    </location>
</feature>
<dbReference type="SUPFAM" id="SSF52540">
    <property type="entry name" value="P-loop containing nucleoside triphosphate hydrolases"/>
    <property type="match status" value="2"/>
</dbReference>
<dbReference type="STRING" id="500633.CLOHIR_01926"/>
<sequence>MRPIKLEIKGLNSYVNKQTIDFEKLTERGLFGIFGKTGSGKSTILDAITLSLYGSIARNTKEYINSLSEKAEISYEFEIGSRRYVVDRHIIRSKAGGIKTSYARVIEKLGDGSENVLADKVNEVNETIIKIIGLTANDFTKSVVLPQDKFNDFLKLGGIDRRNMLERIFNLEKYGKKLIENVRHRKNKTKTHVDMLQVSLSHYEEVTDEKYDEMIKKLEIDKEDCRVKNRLYKEKVEKYDIDKIIYENQKRYNEAKELLKVYEDKKEEIEEKRKKMSRAENANMIDPYIDNVEKLRKQFEDSKNQLKIIEEEIRLIKKDLEISRGKFAEIERKKDDTIPRLSEDKVKFERAIHLLEETNKLSERLTRLKVEGEKLESKKKELLKNIEDIKAQQNLYAGKIKDSENRLYEINVPAAFRQNIEKGYSHIKELNEVKKELEKSEIDLQKCEAEYSENNIALKLVGRDRASVKERIEEVENRINIMIKNSPLTAEEITKKTEYVTEMKSELKTLKQLEEERDNLQHELNDCLEKRHRVSREISTSEDRLSKVRKDMETAKKNIEEFRYLNRVSDIRKELQDGKPCPVCGSLDHMRTDSTNYDDRIEYYEGILNKEKANEREEIERLDSLKIKRSGYISEEKIKTEAINKKKAEIGERNSIELSKKYDSETRNLEAEKRAVSDWNIEKDRLEEDLKRYKDDYSRNDKEFTRIDELLKGIMRRRLSLSENVSELKSKKDNLELEIVSIKRITKVDDIFSKLEEIKANEIESENVEKELSEFRNIKFEIDKEFDDCKTSIHSIEVEISSIEKDFEGNKKQYIEKTDEAQRITRGKNPNELLEKTEQEINKINSSYADLKKEFDDKSKAREDKDSLRSKVQGECNTTEEQLDYYKKVLKDMLAKYRFDSAYTVKKFVMPTVDIEIMRKEISDYDEGRKNLDFKIDDLEKKLDGRKVKEEEFDRLNEEIVLLKDEIGELEKNNAVLFDRITAMKKDLEKKKKIKSEYDEVSNDYRLLDEIDRIIQGNKFVEYVATNHLKYIALEASKRLSTITNGRYALEINDALEFVMRDNFNGGERRGVDTLSGGETFLTSLSLALALSSQIQMKGNAPLEFFFLDEGFGSLDVELLDTVMESLEKLHSSNLSIGIISHVEELKNRVPVKLVVTAGEIGEGSKVKIEYS</sequence>
<dbReference type="EMBL" id="ABWP01000072">
    <property type="protein sequence ID" value="EEA84438.1"/>
    <property type="molecule type" value="Genomic_DNA"/>
</dbReference>
<keyword evidence="4" id="KW-0175">Coiled coil</keyword>